<feature type="transmembrane region" description="Helical" evidence="6">
    <location>
        <begin position="391"/>
        <end position="412"/>
    </location>
</feature>
<dbReference type="AlphaFoldDB" id="A0A2S5TA97"/>
<comment type="caution">
    <text evidence="8">The sequence shown here is derived from an EMBL/GenBank/DDBJ whole genome shotgun (WGS) entry which is preliminary data.</text>
</comment>
<feature type="domain" description="Membrane transport protein MMPL" evidence="7">
    <location>
        <begin position="229"/>
        <end position="448"/>
    </location>
</feature>
<name>A0A2S5TA97_9GAMM</name>
<dbReference type="PANTHER" id="PTHR33406:SF13">
    <property type="entry name" value="MEMBRANE PROTEIN YDFJ"/>
    <property type="match status" value="1"/>
</dbReference>
<dbReference type="Pfam" id="PF03176">
    <property type="entry name" value="MMPL"/>
    <property type="match status" value="1"/>
</dbReference>
<proteinExistence type="predicted"/>
<dbReference type="PANTHER" id="PTHR33406">
    <property type="entry name" value="MEMBRANE PROTEIN MJ1562-RELATED"/>
    <property type="match status" value="1"/>
</dbReference>
<dbReference type="InterPro" id="IPR050545">
    <property type="entry name" value="Mycobact_MmpL"/>
</dbReference>
<evidence type="ECO:0000313" key="8">
    <source>
        <dbReference type="EMBL" id="PPE71778.1"/>
    </source>
</evidence>
<sequence>FSHCVQFTERYYEIYAHIKDRKKAAEITMGVMMAPSVLGIFTDIVGIFLIAIAPIPAMERFALFCGFWAIWLIPTGVILISLLLAALPAPKNVDKLIGHGKEGGVHKALTRSLHGIAHLTHGKAARATTIIVIVGAVAATWTGLMIKIGNPVEGSNLLWPDSEYNTAVSSINKNFPGVNTLEIVFEAKDQKNPNRTMHHADTMLTMQRMQALIERGDNPPRATLSFADYLMEGNRLFSGGNPKWLPLDPVDGAVSAAAGAVMVGSSPKAYSNVVDFEQQNGTVSLWYKDNKQDTVDAALAAAKKALEEVGADHKTFLVRLGTGTIALQQAMNDVVNRYHWLILGALNLVILLGTSLAYRSLVAGIILLVPVNLSNFVMMAAMHLMGIGLDINALLVACVGVGVGIDYGIYLLSRICEEFHAQDGDWGRTNVAALTTTGKAIMFTASIMV</sequence>
<protein>
    <submittedName>
        <fullName evidence="8">RND transporter</fullName>
    </submittedName>
</protein>
<comment type="subcellular location">
    <subcellularLocation>
        <location evidence="1">Cell membrane</location>
        <topology evidence="1">Multi-pass membrane protein</topology>
    </subcellularLocation>
</comment>
<keyword evidence="9" id="KW-1185">Reference proteome</keyword>
<keyword evidence="3 6" id="KW-0812">Transmembrane</keyword>
<feature type="transmembrane region" description="Helical" evidence="6">
    <location>
        <begin position="338"/>
        <end position="358"/>
    </location>
</feature>
<dbReference type="Proteomes" id="UP000238220">
    <property type="component" value="Unassembled WGS sequence"/>
</dbReference>
<keyword evidence="4 6" id="KW-1133">Transmembrane helix</keyword>
<feature type="non-terminal residue" evidence="8">
    <location>
        <position position="449"/>
    </location>
</feature>
<evidence type="ECO:0000256" key="3">
    <source>
        <dbReference type="ARBA" id="ARBA00022692"/>
    </source>
</evidence>
<evidence type="ECO:0000259" key="7">
    <source>
        <dbReference type="Pfam" id="PF03176"/>
    </source>
</evidence>
<keyword evidence="5 6" id="KW-0472">Membrane</keyword>
<keyword evidence="2" id="KW-1003">Cell membrane</keyword>
<gene>
    <name evidence="8" type="ORF">C3942_21840</name>
</gene>
<accession>A0A2S5TA97</accession>
<dbReference type="RefSeq" id="WP_165797581.1">
    <property type="nucleotide sequence ID" value="NZ_PSNW01000030.1"/>
</dbReference>
<feature type="transmembrane region" description="Helical" evidence="6">
    <location>
        <begin position="127"/>
        <end position="146"/>
    </location>
</feature>
<evidence type="ECO:0000313" key="9">
    <source>
        <dbReference type="Proteomes" id="UP000238220"/>
    </source>
</evidence>
<evidence type="ECO:0000256" key="6">
    <source>
        <dbReference type="SAM" id="Phobius"/>
    </source>
</evidence>
<feature type="transmembrane region" description="Helical" evidence="6">
    <location>
        <begin position="365"/>
        <end position="385"/>
    </location>
</feature>
<evidence type="ECO:0000256" key="2">
    <source>
        <dbReference type="ARBA" id="ARBA00022475"/>
    </source>
</evidence>
<feature type="transmembrane region" description="Helical" evidence="6">
    <location>
        <begin position="31"/>
        <end position="55"/>
    </location>
</feature>
<dbReference type="InterPro" id="IPR004869">
    <property type="entry name" value="MMPL_dom"/>
</dbReference>
<feature type="non-terminal residue" evidence="8">
    <location>
        <position position="1"/>
    </location>
</feature>
<evidence type="ECO:0000256" key="1">
    <source>
        <dbReference type="ARBA" id="ARBA00004651"/>
    </source>
</evidence>
<dbReference type="EMBL" id="PSNW01000030">
    <property type="protein sequence ID" value="PPE71778.1"/>
    <property type="molecule type" value="Genomic_DNA"/>
</dbReference>
<dbReference type="Gene3D" id="1.20.1640.10">
    <property type="entry name" value="Multidrug efflux transporter AcrB transmembrane domain"/>
    <property type="match status" value="1"/>
</dbReference>
<dbReference type="GO" id="GO:0005886">
    <property type="term" value="C:plasma membrane"/>
    <property type="evidence" value="ECO:0007669"/>
    <property type="project" value="UniProtKB-SubCell"/>
</dbReference>
<dbReference type="SUPFAM" id="SSF82866">
    <property type="entry name" value="Multidrug efflux transporter AcrB transmembrane domain"/>
    <property type="match status" value="2"/>
</dbReference>
<organism evidence="8 9">
    <name type="scientific">Solimonas fluminis</name>
    <dbReference type="NCBI Taxonomy" id="2086571"/>
    <lineage>
        <taxon>Bacteria</taxon>
        <taxon>Pseudomonadati</taxon>
        <taxon>Pseudomonadota</taxon>
        <taxon>Gammaproteobacteria</taxon>
        <taxon>Nevskiales</taxon>
        <taxon>Nevskiaceae</taxon>
        <taxon>Solimonas</taxon>
    </lineage>
</organism>
<evidence type="ECO:0000256" key="5">
    <source>
        <dbReference type="ARBA" id="ARBA00023136"/>
    </source>
</evidence>
<feature type="transmembrane region" description="Helical" evidence="6">
    <location>
        <begin position="61"/>
        <end position="87"/>
    </location>
</feature>
<reference evidence="8 9" key="1">
    <citation type="submission" date="2018-02" db="EMBL/GenBank/DDBJ databases">
        <title>Genome sequencing of Solimonas sp. HR-BB.</title>
        <authorList>
            <person name="Lee Y."/>
            <person name="Jeon C.O."/>
        </authorList>
    </citation>
    <scope>NUCLEOTIDE SEQUENCE [LARGE SCALE GENOMIC DNA]</scope>
    <source>
        <strain evidence="8 9">HR-BB</strain>
    </source>
</reference>
<evidence type="ECO:0000256" key="4">
    <source>
        <dbReference type="ARBA" id="ARBA00022989"/>
    </source>
</evidence>